<keyword evidence="2" id="KW-0456">Lyase</keyword>
<name>A0A4Q7TSI3_9MICO</name>
<comment type="caution">
    <text evidence="2">The sequence shown here is derived from an EMBL/GenBank/DDBJ whole genome shotgun (WGS) entry which is preliminary data.</text>
</comment>
<dbReference type="Gene3D" id="3.90.1150.10">
    <property type="entry name" value="Aspartate Aminotransferase, domain 1"/>
    <property type="match status" value="1"/>
</dbReference>
<dbReference type="AlphaFoldDB" id="A0A4Q7TSI3"/>
<dbReference type="Gene3D" id="3.40.640.10">
    <property type="entry name" value="Type I PLP-dependent aspartate aminotransferase-like (Major domain)"/>
    <property type="match status" value="1"/>
</dbReference>
<dbReference type="InterPro" id="IPR015422">
    <property type="entry name" value="PyrdxlP-dep_Trfase_small"/>
</dbReference>
<dbReference type="GO" id="GO:0016829">
    <property type="term" value="F:lyase activity"/>
    <property type="evidence" value="ECO:0007669"/>
    <property type="project" value="UniProtKB-KW"/>
</dbReference>
<gene>
    <name evidence="2" type="ORF">EV140_0216</name>
</gene>
<evidence type="ECO:0000259" key="1">
    <source>
        <dbReference type="Pfam" id="PF00266"/>
    </source>
</evidence>
<dbReference type="PANTHER" id="PTHR43586">
    <property type="entry name" value="CYSTEINE DESULFURASE"/>
    <property type="match status" value="1"/>
</dbReference>
<dbReference type="Proteomes" id="UP000292408">
    <property type="component" value="Unassembled WGS sequence"/>
</dbReference>
<sequence>MALDAPRPTRDTERVTISLDDARAHFGPNAAGYLGTAALGLPTRETVAAMTADLDVWFAGDRGAPDYDRVVDACRAAYARLVRMPVANVAAVAQVSAAVSVIAADLAPGSEVIVVEGDFSSMVFPFLTRGDLVVRHVAVAALADAVREGTALIAYSLVQSATGERADATAVCQAAARVGARTLCDVTQAAGVMPVDASVADATVCHPYKWLCSPRGVAFLTVSDDWMHTLRPIQAGWYAGDQVWQSAYGPEMLLAPNARRFDVSPAWPAWVGAEPALKLFAALDDVELWRHAAGLGDAYCEAIDHEPLGQAIVSVPDPDGRMLAAALEDGLRITGRAGRLRASFHLYNTLDDVERLARIVRAEAAPRIL</sequence>
<dbReference type="PANTHER" id="PTHR43586:SF21">
    <property type="entry name" value="PYRIDOXAL PHOSPHATE (PLP)-DEPENDENT ASPARTATE AMINOTRANSFERASE SUPERFAMILY"/>
    <property type="match status" value="1"/>
</dbReference>
<proteinExistence type="predicted"/>
<dbReference type="InterPro" id="IPR000192">
    <property type="entry name" value="Aminotrans_V_dom"/>
</dbReference>
<keyword evidence="3" id="KW-1185">Reference proteome</keyword>
<reference evidence="2 3" key="1">
    <citation type="journal article" date="2015" name="Stand. Genomic Sci.">
        <title>Genomic Encyclopedia of Bacterial and Archaeal Type Strains, Phase III: the genomes of soil and plant-associated and newly described type strains.</title>
        <authorList>
            <person name="Whitman W.B."/>
            <person name="Woyke T."/>
            <person name="Klenk H.P."/>
            <person name="Zhou Y."/>
            <person name="Lilburn T.G."/>
            <person name="Beck B.J."/>
            <person name="De Vos P."/>
            <person name="Vandamme P."/>
            <person name="Eisen J.A."/>
            <person name="Garrity G."/>
            <person name="Hugenholtz P."/>
            <person name="Kyrpides N.C."/>
        </authorList>
    </citation>
    <scope>NUCLEOTIDE SEQUENCE [LARGE SCALE GENOMIC DNA]</scope>
    <source>
        <strain evidence="2 3">AC4r</strain>
    </source>
</reference>
<feature type="domain" description="Aminotransferase class V" evidence="1">
    <location>
        <begin position="136"/>
        <end position="313"/>
    </location>
</feature>
<dbReference type="EMBL" id="SGXT01000011">
    <property type="protein sequence ID" value="RZT63986.1"/>
    <property type="molecule type" value="Genomic_DNA"/>
</dbReference>
<organism evidence="2 3">
    <name type="scientific">Microcella alkaliphila</name>
    <dbReference type="NCBI Taxonomy" id="279828"/>
    <lineage>
        <taxon>Bacteria</taxon>
        <taxon>Bacillati</taxon>
        <taxon>Actinomycetota</taxon>
        <taxon>Actinomycetes</taxon>
        <taxon>Micrococcales</taxon>
        <taxon>Microbacteriaceae</taxon>
        <taxon>Microcella</taxon>
    </lineage>
</organism>
<dbReference type="InterPro" id="IPR015424">
    <property type="entry name" value="PyrdxlP-dep_Trfase"/>
</dbReference>
<dbReference type="Pfam" id="PF00266">
    <property type="entry name" value="Aminotran_5"/>
    <property type="match status" value="1"/>
</dbReference>
<dbReference type="InterPro" id="IPR015421">
    <property type="entry name" value="PyrdxlP-dep_Trfase_major"/>
</dbReference>
<evidence type="ECO:0000313" key="2">
    <source>
        <dbReference type="EMBL" id="RZT63986.1"/>
    </source>
</evidence>
<protein>
    <submittedName>
        <fullName evidence="2">Selenocysteine lyase/cysteine desulfurase</fullName>
    </submittedName>
</protein>
<accession>A0A4Q7TSI3</accession>
<evidence type="ECO:0000313" key="3">
    <source>
        <dbReference type="Proteomes" id="UP000292408"/>
    </source>
</evidence>
<dbReference type="SUPFAM" id="SSF53383">
    <property type="entry name" value="PLP-dependent transferases"/>
    <property type="match status" value="1"/>
</dbReference>